<evidence type="ECO:0000256" key="3">
    <source>
        <dbReference type="ARBA" id="ARBA00010793"/>
    </source>
</evidence>
<dbReference type="KEGG" id="mpp:MICPUCDRAFT_33074"/>
<organism evidence="12">
    <name type="scientific">Micromonas pusilla (strain CCMP1545)</name>
    <name type="common">Picoplanktonic green alga</name>
    <dbReference type="NCBI Taxonomy" id="564608"/>
    <lineage>
        <taxon>Eukaryota</taxon>
        <taxon>Viridiplantae</taxon>
        <taxon>Chlorophyta</taxon>
        <taxon>Mamiellophyceae</taxon>
        <taxon>Mamiellales</taxon>
        <taxon>Mamiellaceae</taxon>
        <taxon>Micromonas</taxon>
    </lineage>
</organism>
<dbReference type="EMBL" id="GG663738">
    <property type="protein sequence ID" value="EEH58147.1"/>
    <property type="molecule type" value="Genomic_DNA"/>
</dbReference>
<evidence type="ECO:0000256" key="7">
    <source>
        <dbReference type="ARBA" id="ARBA00022946"/>
    </source>
</evidence>
<keyword evidence="12" id="KW-1185">Reference proteome</keyword>
<evidence type="ECO:0000256" key="5">
    <source>
        <dbReference type="ARBA" id="ARBA00022640"/>
    </source>
</evidence>
<feature type="compositionally biased region" description="Gly residues" evidence="10">
    <location>
        <begin position="136"/>
        <end position="153"/>
    </location>
</feature>
<dbReference type="OMA" id="QFKINHV"/>
<name>C1MQV6_MICPC</name>
<dbReference type="GO" id="GO:0009706">
    <property type="term" value="C:chloroplast inner membrane"/>
    <property type="evidence" value="ECO:0007669"/>
    <property type="project" value="TreeGrafter"/>
</dbReference>
<dbReference type="OrthoDB" id="513951at2759"/>
<evidence type="ECO:0000256" key="2">
    <source>
        <dbReference type="ARBA" id="ARBA00004229"/>
    </source>
</evidence>
<dbReference type="STRING" id="564608.C1MQV6"/>
<proteinExistence type="inferred from homology"/>
<feature type="region of interest" description="Disordered" evidence="10">
    <location>
        <begin position="104"/>
        <end position="182"/>
    </location>
</feature>
<feature type="region of interest" description="Disordered" evidence="10">
    <location>
        <begin position="1"/>
        <end position="33"/>
    </location>
</feature>
<feature type="region of interest" description="Disordered" evidence="10">
    <location>
        <begin position="474"/>
        <end position="506"/>
    </location>
</feature>
<dbReference type="GO" id="GO:0099402">
    <property type="term" value="P:plant organ development"/>
    <property type="evidence" value="ECO:0007669"/>
    <property type="project" value="TreeGrafter"/>
</dbReference>
<dbReference type="InterPro" id="IPR021825">
    <property type="entry name" value="RETICULATA-related"/>
</dbReference>
<dbReference type="eggNOG" id="ENOG502QQ0I">
    <property type="taxonomic scope" value="Eukaryota"/>
</dbReference>
<feature type="compositionally biased region" description="Acidic residues" evidence="10">
    <location>
        <begin position="154"/>
        <end position="173"/>
    </location>
</feature>
<comment type="subcellular location">
    <subcellularLocation>
        <location evidence="1">Membrane</location>
        <topology evidence="1">Multi-pass membrane protein</topology>
    </subcellularLocation>
    <subcellularLocation>
        <location evidence="2">Plastid</location>
        <location evidence="2">Chloroplast</location>
    </subcellularLocation>
</comment>
<dbReference type="PANTHER" id="PTHR31038:SF2">
    <property type="entry name" value="PROTEIN RETICULATA-RELATED 1, CHLOROPLASTIC"/>
    <property type="match status" value="1"/>
</dbReference>
<dbReference type="Pfam" id="PF11891">
    <property type="entry name" value="RETICULATA-like"/>
    <property type="match status" value="1"/>
</dbReference>
<keyword evidence="8" id="KW-1133">Transmembrane helix</keyword>
<comment type="similarity">
    <text evidence="3">Belongs to the RETICULATA family.</text>
</comment>
<evidence type="ECO:0000256" key="10">
    <source>
        <dbReference type="SAM" id="MobiDB-lite"/>
    </source>
</evidence>
<keyword evidence="5" id="KW-0934">Plastid</keyword>
<reference evidence="11 12" key="1">
    <citation type="journal article" date="2009" name="Science">
        <title>Green evolution and dynamic adaptations revealed by genomes of the marine picoeukaryotes Micromonas.</title>
        <authorList>
            <person name="Worden A.Z."/>
            <person name="Lee J.H."/>
            <person name="Mock T."/>
            <person name="Rouze P."/>
            <person name="Simmons M.P."/>
            <person name="Aerts A.L."/>
            <person name="Allen A.E."/>
            <person name="Cuvelier M.L."/>
            <person name="Derelle E."/>
            <person name="Everett M.V."/>
            <person name="Foulon E."/>
            <person name="Grimwood J."/>
            <person name="Gundlach H."/>
            <person name="Henrissat B."/>
            <person name="Napoli C."/>
            <person name="McDonald S.M."/>
            <person name="Parker M.S."/>
            <person name="Rombauts S."/>
            <person name="Salamov A."/>
            <person name="Von Dassow P."/>
            <person name="Badger J.H."/>
            <person name="Coutinho P.M."/>
            <person name="Demir E."/>
            <person name="Dubchak I."/>
            <person name="Gentemann C."/>
            <person name="Eikrem W."/>
            <person name="Gready J.E."/>
            <person name="John U."/>
            <person name="Lanier W."/>
            <person name="Lindquist E.A."/>
            <person name="Lucas S."/>
            <person name="Mayer K.F."/>
            <person name="Moreau H."/>
            <person name="Not F."/>
            <person name="Otillar R."/>
            <person name="Panaud O."/>
            <person name="Pangilinan J."/>
            <person name="Paulsen I."/>
            <person name="Piegu B."/>
            <person name="Poliakov A."/>
            <person name="Robbens S."/>
            <person name="Schmutz J."/>
            <person name="Toulza E."/>
            <person name="Wyss T."/>
            <person name="Zelensky A."/>
            <person name="Zhou K."/>
            <person name="Armbrust E.V."/>
            <person name="Bhattacharya D."/>
            <person name="Goodenough U.W."/>
            <person name="Van de Peer Y."/>
            <person name="Grigoriev I.V."/>
        </authorList>
    </citation>
    <scope>NUCLEOTIDE SEQUENCE [LARGE SCALE GENOMIC DNA]</scope>
    <source>
        <strain evidence="11 12">CCMP1545</strain>
    </source>
</reference>
<keyword evidence="9" id="KW-0472">Membrane</keyword>
<dbReference type="GeneID" id="9683260"/>
<gene>
    <name evidence="11" type="ORF">MICPUCDRAFT_33074</name>
</gene>
<evidence type="ECO:0000313" key="11">
    <source>
        <dbReference type="EMBL" id="EEH58147.1"/>
    </source>
</evidence>
<evidence type="ECO:0000256" key="4">
    <source>
        <dbReference type="ARBA" id="ARBA00022528"/>
    </source>
</evidence>
<evidence type="ECO:0000256" key="9">
    <source>
        <dbReference type="ARBA" id="ARBA00023136"/>
    </source>
</evidence>
<evidence type="ECO:0000256" key="1">
    <source>
        <dbReference type="ARBA" id="ARBA00004141"/>
    </source>
</evidence>
<keyword evidence="4" id="KW-0150">Chloroplast</keyword>
<sequence>MAAQAALPRMTAASRVGQTRARTRQNVLASRGTPKAAPVVRFDPLGVHFRNASRVRLTKVSARSRASVRVHAESGVADRSGESTDRAQGTFNAAMQAPSMAKIGRQLGGGGAATLEKTGMDTSQQISVSSPKLADNGGGGMPPGGIKNGGGGGDGDEGDDDDYFDEGDDEGGDDSFLTTRSPIGETYERDAINAVLQEWFRTLTDVPYAIRMAIEMGIVSSMQLVRFMSVDVRPSIVRAVSRSTPSSVSRAFVGRLMADPAFLWKLGFEQVVTIGGAIAYEAAHRGDRLKEEWDLAAANVIQLSLANAMTVWCLTPTRSFGAQHKFGWQRVMDSIPNNAFDKCGPLRQYTMGMRAASVAKKATELSALGAITGGLFHGVNKALVSTRGEGFEPALPVPDLKTSMLGMGAYLGLSCNLRYQLIGGADRWMTERLTTLASAITATGLGRLANNHFGDMTRVIALGLPMHATTIKPAAKPTKKKTVKKVKKTKKKVKKSSREAREAAYA</sequence>
<dbReference type="RefSeq" id="XP_003058196.1">
    <property type="nucleotide sequence ID" value="XM_003058150.1"/>
</dbReference>
<dbReference type="PANTHER" id="PTHR31038">
    <property type="entry name" value="EXPRESSED PROTEIN-RELATED"/>
    <property type="match status" value="1"/>
</dbReference>
<accession>C1MQV6</accession>
<dbReference type="AlphaFoldDB" id="C1MQV6"/>
<feature type="compositionally biased region" description="Polar residues" evidence="10">
    <location>
        <begin position="120"/>
        <end position="130"/>
    </location>
</feature>
<keyword evidence="6" id="KW-0812">Transmembrane</keyword>
<feature type="compositionally biased region" description="Basic and acidic residues" evidence="10">
    <location>
        <begin position="496"/>
        <end position="506"/>
    </location>
</feature>
<dbReference type="Proteomes" id="UP000001876">
    <property type="component" value="Unassembled WGS sequence"/>
</dbReference>
<feature type="compositionally biased region" description="Basic residues" evidence="10">
    <location>
        <begin position="477"/>
        <end position="495"/>
    </location>
</feature>
<keyword evidence="7" id="KW-0809">Transit peptide</keyword>
<evidence type="ECO:0000313" key="12">
    <source>
        <dbReference type="Proteomes" id="UP000001876"/>
    </source>
</evidence>
<evidence type="ECO:0000256" key="6">
    <source>
        <dbReference type="ARBA" id="ARBA00022692"/>
    </source>
</evidence>
<evidence type="ECO:0000256" key="8">
    <source>
        <dbReference type="ARBA" id="ARBA00022989"/>
    </source>
</evidence>
<protein>
    <submittedName>
        <fullName evidence="11">Predicted protein</fullName>
    </submittedName>
</protein>